<sequence>MDMKFPLKFGDAVQYELGEAAFHHIVSGEMTDRPTKTAAGAVVEKVLAGGLHTYDGWQAFVSQHPKIVHLLQFRFGVDDGWWFARELQNGVITLKIPRRLFNRGAANITQQPDTHYKSGYLWKTLFPRTYSMDDIVKAIDEALGKIDHELSDELSAAKPDGVLYGYTAVDDPFTAMLLRIQVRGNQIMSAFPAWDQPLTGNNGKPYSHVHSISFQIAESVVDCTTFERAYGPVFPDQRFDLGALLATTPEFIKTRRRRNPGDLVNVRHEARGRELNRFAERATPADLDVIDAYLADYPCAKDPFATQLAVYTHFLAEMDRDLAIFNAAQVTENVGECLWVLSFCDERFNTRRAVEAIVRFLGMALVHTGGLNTLMFKALIGDMVSLAMDHADPAALHDVLAALASSPCRAAVYTEFDLMPYVRQRDGEKFDPSAPIEMVLTVDHLLEFLAFNLGENYLLIFDKEDRLKFARSFFDFHDQWRLAGDVMSKLAGRDFDFFMPTVLNLAKLDTQTPPEEEDLNDIVYDYSRMMVMMRQRIVLEDPVAYSTKPKDIDKTKPGYEDLIRQKFKYFHVRLMHGQMLEEAKAYADRVGYAKLSKSCEDAINRLPKERVPLPKSIPDYIVSWRHKLDRDHPLFVARIEDIFDQALDEGQ</sequence>
<dbReference type="EMBL" id="JAVDXQ010000005">
    <property type="protein sequence ID" value="MDR7298252.1"/>
    <property type="molecule type" value="Genomic_DNA"/>
</dbReference>
<evidence type="ECO:0000313" key="2">
    <source>
        <dbReference type="Proteomes" id="UP001180536"/>
    </source>
</evidence>
<gene>
    <name evidence="1" type="ORF">J2X16_003615</name>
</gene>
<accession>A0ABU1ZC99</accession>
<comment type="caution">
    <text evidence="1">The sequence shown here is derived from an EMBL/GenBank/DDBJ whole genome shotgun (WGS) entry which is preliminary data.</text>
</comment>
<dbReference type="RefSeq" id="WP_310347248.1">
    <property type="nucleotide sequence ID" value="NZ_JAVDXQ010000005.1"/>
</dbReference>
<name>A0ABU1ZC99_9BURK</name>
<keyword evidence="2" id="KW-1185">Reference proteome</keyword>
<reference evidence="1 2" key="1">
    <citation type="submission" date="2023-07" db="EMBL/GenBank/DDBJ databases">
        <title>Sorghum-associated microbial communities from plants grown in Nebraska, USA.</title>
        <authorList>
            <person name="Schachtman D."/>
        </authorList>
    </citation>
    <scope>NUCLEOTIDE SEQUENCE [LARGE SCALE GENOMIC DNA]</scope>
    <source>
        <strain evidence="1 2">BE310</strain>
    </source>
</reference>
<proteinExistence type="predicted"/>
<evidence type="ECO:0000313" key="1">
    <source>
        <dbReference type="EMBL" id="MDR7298252.1"/>
    </source>
</evidence>
<organism evidence="1 2">
    <name type="scientific">Pelomonas aquatica</name>
    <dbReference type="NCBI Taxonomy" id="431058"/>
    <lineage>
        <taxon>Bacteria</taxon>
        <taxon>Pseudomonadati</taxon>
        <taxon>Pseudomonadota</taxon>
        <taxon>Betaproteobacteria</taxon>
        <taxon>Burkholderiales</taxon>
        <taxon>Sphaerotilaceae</taxon>
        <taxon>Roseateles</taxon>
    </lineage>
</organism>
<protein>
    <submittedName>
        <fullName evidence="1">Uncharacterized protein</fullName>
    </submittedName>
</protein>
<dbReference type="Proteomes" id="UP001180536">
    <property type="component" value="Unassembled WGS sequence"/>
</dbReference>